<feature type="compositionally biased region" description="Basic and acidic residues" evidence="8">
    <location>
        <begin position="216"/>
        <end position="227"/>
    </location>
</feature>
<dbReference type="FunFam" id="1.10.510.10:FF:000135">
    <property type="entry name" value="Putative myosin light chain kinase 3"/>
    <property type="match status" value="1"/>
</dbReference>
<dbReference type="AlphaFoldDB" id="A0AAD7T0U0"/>
<dbReference type="Pfam" id="PF00069">
    <property type="entry name" value="Pkinase"/>
    <property type="match status" value="1"/>
</dbReference>
<evidence type="ECO:0000256" key="6">
    <source>
        <dbReference type="ARBA" id="ARBA00022840"/>
    </source>
</evidence>
<evidence type="ECO:0000259" key="9">
    <source>
        <dbReference type="PROSITE" id="PS50011"/>
    </source>
</evidence>
<dbReference type="SUPFAM" id="SSF56112">
    <property type="entry name" value="Protein kinase-like (PK-like)"/>
    <property type="match status" value="1"/>
</dbReference>
<keyword evidence="5" id="KW-0418">Kinase</keyword>
<gene>
    <name evidence="10" type="ORF">AAFF_G00145890</name>
</gene>
<reference evidence="10" key="1">
    <citation type="journal article" date="2023" name="Science">
        <title>Genome structures resolve the early diversification of teleost fishes.</title>
        <authorList>
            <person name="Parey E."/>
            <person name="Louis A."/>
            <person name="Montfort J."/>
            <person name="Bouchez O."/>
            <person name="Roques C."/>
            <person name="Iampietro C."/>
            <person name="Lluch J."/>
            <person name="Castinel A."/>
            <person name="Donnadieu C."/>
            <person name="Desvignes T."/>
            <person name="Floi Bucao C."/>
            <person name="Jouanno E."/>
            <person name="Wen M."/>
            <person name="Mejri S."/>
            <person name="Dirks R."/>
            <person name="Jansen H."/>
            <person name="Henkel C."/>
            <person name="Chen W.J."/>
            <person name="Zahm M."/>
            <person name="Cabau C."/>
            <person name="Klopp C."/>
            <person name="Thompson A.W."/>
            <person name="Robinson-Rechavi M."/>
            <person name="Braasch I."/>
            <person name="Lecointre G."/>
            <person name="Bobe J."/>
            <person name="Postlethwait J.H."/>
            <person name="Berthelot C."/>
            <person name="Roest Crollius H."/>
            <person name="Guiguen Y."/>
        </authorList>
    </citation>
    <scope>NUCLEOTIDE SEQUENCE</scope>
    <source>
        <strain evidence="10">NC1722</strain>
    </source>
</reference>
<evidence type="ECO:0000256" key="4">
    <source>
        <dbReference type="ARBA" id="ARBA00022741"/>
    </source>
</evidence>
<dbReference type="PROSITE" id="PS00107">
    <property type="entry name" value="PROTEIN_KINASE_ATP"/>
    <property type="match status" value="1"/>
</dbReference>
<organism evidence="10 11">
    <name type="scientific">Aldrovandia affinis</name>
    <dbReference type="NCBI Taxonomy" id="143900"/>
    <lineage>
        <taxon>Eukaryota</taxon>
        <taxon>Metazoa</taxon>
        <taxon>Chordata</taxon>
        <taxon>Craniata</taxon>
        <taxon>Vertebrata</taxon>
        <taxon>Euteleostomi</taxon>
        <taxon>Actinopterygii</taxon>
        <taxon>Neopterygii</taxon>
        <taxon>Teleostei</taxon>
        <taxon>Notacanthiformes</taxon>
        <taxon>Halosauridae</taxon>
        <taxon>Aldrovandia</taxon>
    </lineage>
</organism>
<comment type="caution">
    <text evidence="10">The sequence shown here is derived from an EMBL/GenBank/DDBJ whole genome shotgun (WGS) entry which is preliminary data.</text>
</comment>
<feature type="region of interest" description="Disordered" evidence="8">
    <location>
        <begin position="149"/>
        <end position="177"/>
    </location>
</feature>
<proteinExistence type="inferred from homology"/>
<feature type="compositionally biased region" description="Pro residues" evidence="8">
    <location>
        <begin position="247"/>
        <end position="256"/>
    </location>
</feature>
<dbReference type="PANTHER" id="PTHR24342:SF20">
    <property type="entry name" value="MYOSIN LIGHT CHAIN KINASE, SMOOTH MUSCLE"/>
    <property type="match status" value="1"/>
</dbReference>
<feature type="binding site" evidence="7">
    <location>
        <position position="507"/>
    </location>
    <ligand>
        <name>ATP</name>
        <dbReference type="ChEBI" id="CHEBI:30616"/>
    </ligand>
</feature>
<feature type="compositionally biased region" description="Polar residues" evidence="8">
    <location>
        <begin position="385"/>
        <end position="399"/>
    </location>
</feature>
<evidence type="ECO:0000256" key="3">
    <source>
        <dbReference type="ARBA" id="ARBA00022679"/>
    </source>
</evidence>
<evidence type="ECO:0000256" key="1">
    <source>
        <dbReference type="ARBA" id="ARBA00006692"/>
    </source>
</evidence>
<dbReference type="Proteomes" id="UP001221898">
    <property type="component" value="Unassembled WGS sequence"/>
</dbReference>
<sequence length="791" mass="84804">MRHRSRQCYSVDVAAVAGLHTDCTLQVDPTVGEILLCTKRAQGVRSSDSSGSAVVMGTARASGALPSGLLALEAKLDDLGHKLDLLLAVSPPACPLCSTCSLHSDQQEAAVSMLSTQAQRLDILERLVLGMGLAQKGGAAPNHEAGVTPSCGGGATPSNGGGATPEEGWFSRIPTPMTTPIEKAKEGTVLTGVKRSQPLKPQNMFAALQKGVPAQVKDDVRRDKAQSTDKPLSPLLDGASEPKCNPVTPPLVPPTPSLSSKESPPCHGTPWRTGKRKGAARDDGGDPNKSTPRSSVVGAQEQRPGTVGSDGGAHSSLKPPEQFHTGPAVAATIPMPPPPTITMPTTGGRAAPSPTQDMLLGVAVPVVATDSPTLTHVNSCPASLQRIQDSEGSPQTKPPNSVAPPACGAAAGAPSTPVKQSVAASIQIRVSPAPDSIAVPDTPKVSHKILDDAPPRPAPFPHRVVTLRPSQPCDSYTINTREILGGGRFGTVHSCTERKSGLKLAAKIITTRNSKERVSDLALNEIQVMNQLSHTNIIQLYDAYEAKNQVVLILEFVEGGELFERILDESFPLTELDALIFVKQICEGIQYMHQMYVLHLDLKPENILCVNRSGHQVKIIDFGLARRYKPREKLRVSFGTPEFLAPEIVNFDFVSFPTDMWTVGVITYMLLSGLSPFLGDDDSQTLNSVLAVNWYFEEEAFEHVSAEGKDFISNLLIREKSGRLSAAQCLKHPWLHNLQDRAKHSNVLLRSQLQLRKYMAKRMWKKNYIAIAAANRFKKISSSGSLTSLGI</sequence>
<dbReference type="GO" id="GO:0043065">
    <property type="term" value="P:positive regulation of apoptotic process"/>
    <property type="evidence" value="ECO:0007669"/>
    <property type="project" value="TreeGrafter"/>
</dbReference>
<feature type="region of interest" description="Disordered" evidence="8">
    <location>
        <begin position="208"/>
        <end position="353"/>
    </location>
</feature>
<dbReference type="InterPro" id="IPR017441">
    <property type="entry name" value="Protein_kinase_ATP_BS"/>
</dbReference>
<dbReference type="InterPro" id="IPR008271">
    <property type="entry name" value="Ser/Thr_kinase_AS"/>
</dbReference>
<evidence type="ECO:0000313" key="11">
    <source>
        <dbReference type="Proteomes" id="UP001221898"/>
    </source>
</evidence>
<keyword evidence="4 7" id="KW-0547">Nucleotide-binding</keyword>
<keyword evidence="2" id="KW-0723">Serine/threonine-protein kinase</keyword>
<feature type="compositionally biased region" description="Gly residues" evidence="8">
    <location>
        <begin position="151"/>
        <end position="163"/>
    </location>
</feature>
<feature type="domain" description="Protein kinase" evidence="9">
    <location>
        <begin position="478"/>
        <end position="735"/>
    </location>
</feature>
<dbReference type="SMART" id="SM00220">
    <property type="entry name" value="S_TKc"/>
    <property type="match status" value="1"/>
</dbReference>
<keyword evidence="6 7" id="KW-0067">ATP-binding</keyword>
<protein>
    <recommendedName>
        <fullName evidence="9">Protein kinase domain-containing protein</fullName>
    </recommendedName>
</protein>
<dbReference type="GO" id="GO:0005634">
    <property type="term" value="C:nucleus"/>
    <property type="evidence" value="ECO:0007669"/>
    <property type="project" value="TreeGrafter"/>
</dbReference>
<dbReference type="PROSITE" id="PS00108">
    <property type="entry name" value="PROTEIN_KINASE_ST"/>
    <property type="match status" value="1"/>
</dbReference>
<name>A0AAD7T0U0_9TELE</name>
<dbReference type="PROSITE" id="PS50011">
    <property type="entry name" value="PROTEIN_KINASE_DOM"/>
    <property type="match status" value="1"/>
</dbReference>
<accession>A0AAD7T0U0</accession>
<dbReference type="Gene3D" id="3.30.200.20">
    <property type="entry name" value="Phosphorylase Kinase, domain 1"/>
    <property type="match status" value="1"/>
</dbReference>
<evidence type="ECO:0000256" key="8">
    <source>
        <dbReference type="SAM" id="MobiDB-lite"/>
    </source>
</evidence>
<dbReference type="GO" id="GO:0005524">
    <property type="term" value="F:ATP binding"/>
    <property type="evidence" value="ECO:0007669"/>
    <property type="project" value="UniProtKB-UniRule"/>
</dbReference>
<dbReference type="GO" id="GO:0035556">
    <property type="term" value="P:intracellular signal transduction"/>
    <property type="evidence" value="ECO:0007669"/>
    <property type="project" value="TreeGrafter"/>
</dbReference>
<comment type="similarity">
    <text evidence="1">Belongs to the protein kinase superfamily. CAMK Ser/Thr protein kinase family.</text>
</comment>
<dbReference type="Gene3D" id="1.10.510.10">
    <property type="entry name" value="Transferase(Phosphotransferase) domain 1"/>
    <property type="match status" value="1"/>
</dbReference>
<evidence type="ECO:0000313" key="10">
    <source>
        <dbReference type="EMBL" id="KAJ8412322.1"/>
    </source>
</evidence>
<dbReference type="PANTHER" id="PTHR24342">
    <property type="entry name" value="SERINE/THREONINE-PROTEIN KINASE 17"/>
    <property type="match status" value="1"/>
</dbReference>
<dbReference type="InterPro" id="IPR011009">
    <property type="entry name" value="Kinase-like_dom_sf"/>
</dbReference>
<keyword evidence="11" id="KW-1185">Reference proteome</keyword>
<dbReference type="GO" id="GO:0004674">
    <property type="term" value="F:protein serine/threonine kinase activity"/>
    <property type="evidence" value="ECO:0007669"/>
    <property type="project" value="UniProtKB-KW"/>
</dbReference>
<evidence type="ECO:0000256" key="2">
    <source>
        <dbReference type="ARBA" id="ARBA00022527"/>
    </source>
</evidence>
<dbReference type="InterPro" id="IPR000719">
    <property type="entry name" value="Prot_kinase_dom"/>
</dbReference>
<feature type="compositionally biased region" description="Low complexity" evidence="8">
    <location>
        <begin position="403"/>
        <end position="414"/>
    </location>
</feature>
<evidence type="ECO:0000256" key="5">
    <source>
        <dbReference type="ARBA" id="ARBA00022777"/>
    </source>
</evidence>
<evidence type="ECO:0000256" key="7">
    <source>
        <dbReference type="PROSITE-ProRule" id="PRU10141"/>
    </source>
</evidence>
<keyword evidence="3" id="KW-0808">Transferase</keyword>
<dbReference type="EMBL" id="JAINUG010000020">
    <property type="protein sequence ID" value="KAJ8412322.1"/>
    <property type="molecule type" value="Genomic_DNA"/>
</dbReference>
<feature type="region of interest" description="Disordered" evidence="8">
    <location>
        <begin position="385"/>
        <end position="415"/>
    </location>
</feature>